<sequence>MIYGLARYYGRDEVSCDVKFTIVGNGEVLGVWKNLARTLDIESQVLFVGSKFGSELDEIFEDSHIAVSSLGLHKIGLASASTLKSREYLARGLPIVCVDDIDFGDWPRFAFKCQNNTSAIDVESIVNWYTYEIAKQVLPEQIRNFAIENLDIRVKASKIID</sequence>
<proteinExistence type="predicted"/>
<dbReference type="SUPFAM" id="SSF53756">
    <property type="entry name" value="UDP-Glycosyltransferase/glycogen phosphorylase"/>
    <property type="match status" value="1"/>
</dbReference>
<dbReference type="Proteomes" id="UP000627715">
    <property type="component" value="Unassembled WGS sequence"/>
</dbReference>
<evidence type="ECO:0000313" key="1">
    <source>
        <dbReference type="EMBL" id="GFZ77222.1"/>
    </source>
</evidence>
<name>A0A916QK90_9GAMM</name>
<accession>A0A916QK90</accession>
<protein>
    <recommendedName>
        <fullName evidence="3">Glycosyltransferase</fullName>
    </recommendedName>
</protein>
<keyword evidence="2" id="KW-1185">Reference proteome</keyword>
<evidence type="ECO:0008006" key="3">
    <source>
        <dbReference type="Google" id="ProtNLM"/>
    </source>
</evidence>
<dbReference type="EMBL" id="BMIY01000008">
    <property type="protein sequence ID" value="GFZ77222.1"/>
    <property type="molecule type" value="Genomic_DNA"/>
</dbReference>
<evidence type="ECO:0000313" key="2">
    <source>
        <dbReference type="Proteomes" id="UP000627715"/>
    </source>
</evidence>
<gene>
    <name evidence="1" type="ORF">GCM10011403_20390</name>
</gene>
<organism evidence="1 2">
    <name type="scientific">Pseudohongiella nitratireducens</name>
    <dbReference type="NCBI Taxonomy" id="1768907"/>
    <lineage>
        <taxon>Bacteria</taxon>
        <taxon>Pseudomonadati</taxon>
        <taxon>Pseudomonadota</taxon>
        <taxon>Gammaproteobacteria</taxon>
        <taxon>Pseudomonadales</taxon>
        <taxon>Pseudohongiellaceae</taxon>
        <taxon>Pseudohongiella</taxon>
    </lineage>
</organism>
<comment type="caution">
    <text evidence="1">The sequence shown here is derived from an EMBL/GenBank/DDBJ whole genome shotgun (WGS) entry which is preliminary data.</text>
</comment>
<reference evidence="1" key="2">
    <citation type="submission" date="2020-09" db="EMBL/GenBank/DDBJ databases">
        <authorList>
            <person name="Sun Q."/>
            <person name="Zhou Y."/>
        </authorList>
    </citation>
    <scope>NUCLEOTIDE SEQUENCE</scope>
    <source>
        <strain evidence="1">CGMCC 1.15425</strain>
    </source>
</reference>
<dbReference type="Gene3D" id="3.40.50.2000">
    <property type="entry name" value="Glycogen Phosphorylase B"/>
    <property type="match status" value="1"/>
</dbReference>
<dbReference type="AlphaFoldDB" id="A0A916QK90"/>
<reference evidence="1" key="1">
    <citation type="journal article" date="2014" name="Int. J. Syst. Evol. Microbiol.">
        <title>Complete genome sequence of Corynebacterium casei LMG S-19264T (=DSM 44701T), isolated from a smear-ripened cheese.</title>
        <authorList>
            <consortium name="US DOE Joint Genome Institute (JGI-PGF)"/>
            <person name="Walter F."/>
            <person name="Albersmeier A."/>
            <person name="Kalinowski J."/>
            <person name="Ruckert C."/>
        </authorList>
    </citation>
    <scope>NUCLEOTIDE SEQUENCE</scope>
    <source>
        <strain evidence="1">CGMCC 1.15425</strain>
    </source>
</reference>